<gene>
    <name evidence="1" type="ORF">SAMN04490357_2680</name>
</gene>
<sequence length="268" mass="28586">MAVPRGRTVTGGWHSGPVLIHGFENAPLVDGEELPALPGFWAAYLLWLSQTEEYDPVPEWFGADGADTDAAWLALTDEDRWPVFRIPFGGGHTAVVLGCNIPDDPGTEYLVTHPEWDRTGHLASVGGHQAGPGLSWRELVHIARTPDHGAPGIHAEHARLLLLLPALGDQDLPEEAADVVADALERAGIPAELAPGLAEALLADHPLWEPAAWTPSAASPLSGGQESFLGILHCDEPMSPRCGVRLAQGITREQNDRLARALGTWPAG</sequence>
<evidence type="ECO:0000313" key="1">
    <source>
        <dbReference type="EMBL" id="SEC70378.1"/>
    </source>
</evidence>
<reference evidence="1 2" key="1">
    <citation type="submission" date="2016-10" db="EMBL/GenBank/DDBJ databases">
        <authorList>
            <person name="de Groot N.N."/>
        </authorList>
    </citation>
    <scope>NUCLEOTIDE SEQUENCE [LARGE SCALE GENOMIC DNA]</scope>
    <source>
        <strain evidence="1 2">DSM 40306</strain>
    </source>
</reference>
<organism evidence="1 2">
    <name type="scientific">Streptomyces misionensis</name>
    <dbReference type="NCBI Taxonomy" id="67331"/>
    <lineage>
        <taxon>Bacteria</taxon>
        <taxon>Bacillati</taxon>
        <taxon>Actinomycetota</taxon>
        <taxon>Actinomycetes</taxon>
        <taxon>Kitasatosporales</taxon>
        <taxon>Streptomycetaceae</taxon>
        <taxon>Streptomyces</taxon>
    </lineage>
</organism>
<proteinExistence type="predicted"/>
<evidence type="ECO:0000313" key="2">
    <source>
        <dbReference type="Proteomes" id="UP000182375"/>
    </source>
</evidence>
<dbReference type="AlphaFoldDB" id="A0A1H4UPP9"/>
<name>A0A1H4UPP9_9ACTN</name>
<dbReference type="Proteomes" id="UP000182375">
    <property type="component" value="Unassembled WGS sequence"/>
</dbReference>
<accession>A0A1H4UPP9</accession>
<protein>
    <submittedName>
        <fullName evidence="1">Uncharacterized protein</fullName>
    </submittedName>
</protein>
<dbReference type="EMBL" id="FNTD01000004">
    <property type="protein sequence ID" value="SEC70378.1"/>
    <property type="molecule type" value="Genomic_DNA"/>
</dbReference>